<organism evidence="1 2">
    <name type="scientific">Hydra vulgaris</name>
    <name type="common">Hydra</name>
    <name type="synonym">Hydra attenuata</name>
    <dbReference type="NCBI Taxonomy" id="6087"/>
    <lineage>
        <taxon>Eukaryota</taxon>
        <taxon>Metazoa</taxon>
        <taxon>Cnidaria</taxon>
        <taxon>Hydrozoa</taxon>
        <taxon>Hydroidolina</taxon>
        <taxon>Anthoathecata</taxon>
        <taxon>Aplanulata</taxon>
        <taxon>Hydridae</taxon>
        <taxon>Hydra</taxon>
    </lineage>
</organism>
<evidence type="ECO:0000313" key="2">
    <source>
        <dbReference type="RefSeq" id="XP_065650453.1"/>
    </source>
</evidence>
<dbReference type="RefSeq" id="XP_065650453.1">
    <property type="nucleotide sequence ID" value="XM_065794381.1"/>
</dbReference>
<dbReference type="GeneID" id="136078599"/>
<name>A0ABM4BMY7_HYDVU</name>
<dbReference type="PANTHER" id="PTHR47331">
    <property type="entry name" value="PHD-TYPE DOMAIN-CONTAINING PROTEIN"/>
    <property type="match status" value="1"/>
</dbReference>
<dbReference type="Gene3D" id="3.30.420.10">
    <property type="entry name" value="Ribonuclease H-like superfamily/Ribonuclease H"/>
    <property type="match status" value="1"/>
</dbReference>
<dbReference type="InterPro" id="IPR036397">
    <property type="entry name" value="RNaseH_sf"/>
</dbReference>
<reference evidence="2" key="1">
    <citation type="submission" date="2025-08" db="UniProtKB">
        <authorList>
            <consortium name="RefSeq"/>
        </authorList>
    </citation>
    <scope>IDENTIFICATION</scope>
</reference>
<keyword evidence="1" id="KW-1185">Reference proteome</keyword>
<evidence type="ECO:0000313" key="1">
    <source>
        <dbReference type="Proteomes" id="UP001652625"/>
    </source>
</evidence>
<dbReference type="PANTHER" id="PTHR47331:SF2">
    <property type="match status" value="1"/>
</dbReference>
<protein>
    <submittedName>
        <fullName evidence="2">Uncharacterized protein LOC136078599</fullName>
    </submittedName>
</protein>
<accession>A0ABM4BMY7</accession>
<dbReference type="Proteomes" id="UP001652625">
    <property type="component" value="Chromosome 03"/>
</dbReference>
<proteinExistence type="predicted"/>
<dbReference type="InterPro" id="IPR012337">
    <property type="entry name" value="RNaseH-like_sf"/>
</dbReference>
<gene>
    <name evidence="2" type="primary">LOC136078599</name>
</gene>
<dbReference type="SUPFAM" id="SSF53098">
    <property type="entry name" value="Ribonuclease H-like"/>
    <property type="match status" value="1"/>
</dbReference>
<sequence>MPSPVWDYFKKVEGTTRKTEDVEPFTVTSVDFAGPLKYKAPEKLVGKCYIALFKCASRRAVYLKLCHDLSAGEFQKILKEFVAREAPPQMMISGNAKTFVATGKWLLTLSKDENLANYLGTQAIKWRFNLSRAPWWGCLFKRLIGIMKKSLSKIIGKGMLSFNELEEVLLDLECSMNNRPLCYQGDQFDNQVLIPNVLMRGKPGILLEDDIDLITKGDWQ</sequence>